<evidence type="ECO:0000313" key="1">
    <source>
        <dbReference type="EMBL" id="NEC93212.1"/>
    </source>
</evidence>
<accession>A0A6B3CA06</accession>
<organism evidence="1">
    <name type="scientific">Streptomyces sp. SID12501</name>
    <dbReference type="NCBI Taxonomy" id="2706042"/>
    <lineage>
        <taxon>Bacteria</taxon>
        <taxon>Bacillati</taxon>
        <taxon>Actinomycetota</taxon>
        <taxon>Actinomycetes</taxon>
        <taxon>Kitasatosporales</taxon>
        <taxon>Streptomycetaceae</taxon>
        <taxon>Streptomyces</taxon>
    </lineage>
</organism>
<proteinExistence type="predicted"/>
<dbReference type="AlphaFoldDB" id="A0A6B3CA06"/>
<name>A0A6B3CA06_9ACTN</name>
<sequence>ISPGDRIVITHRPEHEVTSAFLFRAWTTERALLPRVLAAGDALAPDVRETALAYAARHGAR</sequence>
<gene>
    <name evidence="1" type="ORF">G3I71_47520</name>
</gene>
<feature type="non-terminal residue" evidence="1">
    <location>
        <position position="1"/>
    </location>
</feature>
<reference evidence="1" key="1">
    <citation type="submission" date="2020-01" db="EMBL/GenBank/DDBJ databases">
        <title>Insect and environment-associated Actinomycetes.</title>
        <authorList>
            <person name="Currrie C."/>
            <person name="Chevrette M."/>
            <person name="Carlson C."/>
            <person name="Stubbendieck R."/>
            <person name="Wendt-Pienkowski E."/>
        </authorList>
    </citation>
    <scope>NUCLEOTIDE SEQUENCE</scope>
    <source>
        <strain evidence="1">SID12501</strain>
    </source>
</reference>
<protein>
    <submittedName>
        <fullName evidence="1">MOSC domain-containing protein</fullName>
    </submittedName>
</protein>
<comment type="caution">
    <text evidence="1">The sequence shown here is derived from an EMBL/GenBank/DDBJ whole genome shotgun (WGS) entry which is preliminary data.</text>
</comment>
<dbReference type="EMBL" id="JAAGLU010000607">
    <property type="protein sequence ID" value="NEC93212.1"/>
    <property type="molecule type" value="Genomic_DNA"/>
</dbReference>